<feature type="compositionally biased region" description="Basic and acidic residues" evidence="1">
    <location>
        <begin position="67"/>
        <end position="77"/>
    </location>
</feature>
<keyword evidence="2" id="KW-0472">Membrane</keyword>
<keyword evidence="2" id="KW-0812">Transmembrane</keyword>
<feature type="region of interest" description="Disordered" evidence="1">
    <location>
        <begin position="44"/>
        <end position="77"/>
    </location>
</feature>
<keyword evidence="2" id="KW-1133">Transmembrane helix</keyword>
<dbReference type="PROSITE" id="PS51257">
    <property type="entry name" value="PROKAR_LIPOPROTEIN"/>
    <property type="match status" value="1"/>
</dbReference>
<protein>
    <submittedName>
        <fullName evidence="3">Uncharacterized protein</fullName>
    </submittedName>
</protein>
<reference evidence="3" key="1">
    <citation type="journal article" date="2013" name="BMC Genomics">
        <title>Unscrambling butterfly oogenesis.</title>
        <authorList>
            <person name="Carter J.M."/>
            <person name="Baker S.C."/>
            <person name="Pink R."/>
            <person name="Carter D.R."/>
            <person name="Collins A."/>
            <person name="Tomlin J."/>
            <person name="Gibbs M."/>
            <person name="Breuker C.J."/>
        </authorList>
    </citation>
    <scope>NUCLEOTIDE SEQUENCE</scope>
    <source>
        <tissue evidence="3">Ovary</tissue>
    </source>
</reference>
<dbReference type="AlphaFoldDB" id="S4PG40"/>
<name>S4PG40_9NEOP</name>
<sequence>MRTVTTMGYRFFILSILMAFFVVIGSCSLFSPYPLYPDNDEPTINVNPVNNAESESNSSPFTSQTAHLHDGDGYTGW</sequence>
<feature type="compositionally biased region" description="Polar residues" evidence="1">
    <location>
        <begin position="44"/>
        <end position="66"/>
    </location>
</feature>
<evidence type="ECO:0000256" key="1">
    <source>
        <dbReference type="SAM" id="MobiDB-lite"/>
    </source>
</evidence>
<accession>S4PG40</accession>
<feature type="transmembrane region" description="Helical" evidence="2">
    <location>
        <begin position="12"/>
        <end position="33"/>
    </location>
</feature>
<proteinExistence type="predicted"/>
<evidence type="ECO:0000256" key="2">
    <source>
        <dbReference type="SAM" id="Phobius"/>
    </source>
</evidence>
<evidence type="ECO:0000313" key="3">
    <source>
        <dbReference type="EMBL" id="JAA89859.1"/>
    </source>
</evidence>
<reference evidence="3" key="2">
    <citation type="submission" date="2013-05" db="EMBL/GenBank/DDBJ databases">
        <authorList>
            <person name="Carter J.-M."/>
            <person name="Baker S.C."/>
            <person name="Pink R."/>
            <person name="Carter D.R.F."/>
            <person name="Collins A."/>
            <person name="Tomlin J."/>
            <person name="Gibbs M."/>
            <person name="Breuker C.J."/>
        </authorList>
    </citation>
    <scope>NUCLEOTIDE SEQUENCE</scope>
    <source>
        <tissue evidence="3">Ovary</tissue>
    </source>
</reference>
<organism evidence="3">
    <name type="scientific">Pararge aegeria</name>
    <name type="common">speckled wood butterfly</name>
    <dbReference type="NCBI Taxonomy" id="116150"/>
    <lineage>
        <taxon>Eukaryota</taxon>
        <taxon>Metazoa</taxon>
        <taxon>Ecdysozoa</taxon>
        <taxon>Arthropoda</taxon>
        <taxon>Hexapoda</taxon>
        <taxon>Insecta</taxon>
        <taxon>Pterygota</taxon>
        <taxon>Neoptera</taxon>
        <taxon>Endopterygota</taxon>
        <taxon>Lepidoptera</taxon>
        <taxon>Glossata</taxon>
        <taxon>Ditrysia</taxon>
        <taxon>Papilionoidea</taxon>
        <taxon>Nymphalidae</taxon>
        <taxon>Satyrinae</taxon>
        <taxon>Satyrini</taxon>
        <taxon>Parargina</taxon>
        <taxon>Pararge</taxon>
    </lineage>
</organism>
<dbReference type="EMBL" id="GAIX01002701">
    <property type="protein sequence ID" value="JAA89859.1"/>
    <property type="molecule type" value="Transcribed_RNA"/>
</dbReference>